<reference evidence="3" key="2">
    <citation type="submission" date="2020-09" db="EMBL/GenBank/DDBJ databases">
        <authorList>
            <person name="Sun Q."/>
            <person name="Kim S."/>
        </authorList>
    </citation>
    <scope>NUCLEOTIDE SEQUENCE</scope>
    <source>
        <strain evidence="3">KCTC 32255</strain>
    </source>
</reference>
<gene>
    <name evidence="3" type="ORF">GCM10011614_31680</name>
</gene>
<evidence type="ECO:0000313" key="4">
    <source>
        <dbReference type="Proteomes" id="UP000648075"/>
    </source>
</evidence>
<evidence type="ECO:0000256" key="1">
    <source>
        <dbReference type="SAM" id="MobiDB-lite"/>
    </source>
</evidence>
<feature type="signal peptide" evidence="2">
    <location>
        <begin position="1"/>
        <end position="22"/>
    </location>
</feature>
<dbReference type="RefSeq" id="WP_189622267.1">
    <property type="nucleotide sequence ID" value="NZ_BMZA01000018.1"/>
</dbReference>
<name>A0A918PKM8_9SPHN</name>
<protein>
    <recommendedName>
        <fullName evidence="5">Preprotein translocase subunit YajC</fullName>
    </recommendedName>
</protein>
<feature type="region of interest" description="Disordered" evidence="1">
    <location>
        <begin position="174"/>
        <end position="201"/>
    </location>
</feature>
<keyword evidence="4" id="KW-1185">Reference proteome</keyword>
<comment type="caution">
    <text evidence="3">The sequence shown here is derived from an EMBL/GenBank/DDBJ whole genome shotgun (WGS) entry which is preliminary data.</text>
</comment>
<evidence type="ECO:0000256" key="2">
    <source>
        <dbReference type="SAM" id="SignalP"/>
    </source>
</evidence>
<proteinExistence type="predicted"/>
<dbReference type="Proteomes" id="UP000648075">
    <property type="component" value="Unassembled WGS sequence"/>
</dbReference>
<evidence type="ECO:0008006" key="5">
    <source>
        <dbReference type="Google" id="ProtNLM"/>
    </source>
</evidence>
<evidence type="ECO:0000313" key="3">
    <source>
        <dbReference type="EMBL" id="GGZ14392.1"/>
    </source>
</evidence>
<accession>A0A918PKM8</accession>
<organism evidence="3 4">
    <name type="scientific">Novosphingobium colocasiae</name>
    <dbReference type="NCBI Taxonomy" id="1256513"/>
    <lineage>
        <taxon>Bacteria</taxon>
        <taxon>Pseudomonadati</taxon>
        <taxon>Pseudomonadota</taxon>
        <taxon>Alphaproteobacteria</taxon>
        <taxon>Sphingomonadales</taxon>
        <taxon>Sphingomonadaceae</taxon>
        <taxon>Novosphingobium</taxon>
    </lineage>
</organism>
<dbReference type="AlphaFoldDB" id="A0A918PKM8"/>
<feature type="chain" id="PRO_5038011399" description="Preprotein translocase subunit YajC" evidence="2">
    <location>
        <begin position="23"/>
        <end position="201"/>
    </location>
</feature>
<dbReference type="EMBL" id="BMZA01000018">
    <property type="protein sequence ID" value="GGZ14392.1"/>
    <property type="molecule type" value="Genomic_DNA"/>
</dbReference>
<sequence length="201" mass="19120">MKASLIAAAIAAVALPSGVAMAQGTTAGAVAPTVGAKVYGPQGDEVGTVEAVQDGVVVVNTGTAKGGIPIASFAMRAKGLTIGYTKAQLETALGAAAADSGAKLDAALVADASVKSADDVVLGTVSKREGDDVTLALSEGGMVQLKKQSFGLDATGGLKIGMTAAALKSAMTAAAPATPATPATPGAPATAAAEATGPSAE</sequence>
<reference evidence="3" key="1">
    <citation type="journal article" date="2014" name="Int. J. Syst. Evol. Microbiol.">
        <title>Complete genome sequence of Corynebacterium casei LMG S-19264T (=DSM 44701T), isolated from a smear-ripened cheese.</title>
        <authorList>
            <consortium name="US DOE Joint Genome Institute (JGI-PGF)"/>
            <person name="Walter F."/>
            <person name="Albersmeier A."/>
            <person name="Kalinowski J."/>
            <person name="Ruckert C."/>
        </authorList>
    </citation>
    <scope>NUCLEOTIDE SEQUENCE</scope>
    <source>
        <strain evidence="3">KCTC 32255</strain>
    </source>
</reference>
<keyword evidence="2" id="KW-0732">Signal</keyword>